<protein>
    <submittedName>
        <fullName evidence="5">Acyl-CoA synthetase (NDP forming)</fullName>
    </submittedName>
</protein>
<evidence type="ECO:0000313" key="6">
    <source>
        <dbReference type="Proteomes" id="UP000295525"/>
    </source>
</evidence>
<sequence>MQSTFLNEKEGKSLLSKFGVDVPKSFIADSVECVSRKIGSLTAPFVVKVVSEDILHKSDAGGVAINLNTAFEVVEAIRRMQAIPVIAAARIDGWLVEEMIPSGMEVAIGGFYDRQFGPILMLGLGGIYIELLKDITFRICPITEQDAWEMIDSLQTRKLLDGFRGGTVYDKQLLVQGLLKIGGKGGLFMTHQNMISELDINPLILTGSRLVAVDARIIQKNPNETREMSPVGSVAGTDVDVVKKFKPLFFPKNVAVLGASAKDVIIANTFIRRLKEFGFSGNIYPIHPKAEEIEGLKAYPSLSSAPNDIDYAYVAISAERILQSIDLPSGKCKFIQIISSGFAETEQGWQQQEQLLRVARRSKIRLLGPNCLGTYSPVGKLTFPKDAPTDGGTIGVVSQSGGLSTDIIKRGQWRGLRFSGLVTIGNSIDVKPVELLEYFLSDPATNAIGLYIEDIKDGRAVFDLLRNTRDLKPIVILRGGATRQGRLAAQSHTGALASGDEAWVALSEQTVVELVDTVDEFINALLALQFLQLRTMAPTHKVVLFGNGGGSSVLGADCFARSGLDVSPFALETITKLEEIGFPPGTSVINPIDTPVRTLQEKEGFIAKEILDIVYDEAKPDAVAMHLNLAAFSGRGTSNPLQNLIDIITQTKRVRGADTHFVLALRSDRSEELDALRREYIELARIAGIPVYDEIVDMAKALRIVSNLERKMILHSSQVWADPQDVGLLSIPA</sequence>
<reference evidence="5 6" key="1">
    <citation type="submission" date="2019-03" db="EMBL/GenBank/DDBJ databases">
        <title>Genomic Encyclopedia of Type Strains, Phase IV (KMG-IV): sequencing the most valuable type-strain genomes for metagenomic binning, comparative biology and taxonomic classification.</title>
        <authorList>
            <person name="Goeker M."/>
        </authorList>
    </citation>
    <scope>NUCLEOTIDE SEQUENCE [LARGE SCALE GENOMIC DNA]</scope>
    <source>
        <strain evidence="5 6">DSM 24591</strain>
    </source>
</reference>
<dbReference type="SUPFAM" id="SSF51735">
    <property type="entry name" value="NAD(P)-binding Rossmann-fold domains"/>
    <property type="match status" value="1"/>
</dbReference>
<dbReference type="GO" id="GO:0016874">
    <property type="term" value="F:ligase activity"/>
    <property type="evidence" value="ECO:0007669"/>
    <property type="project" value="UniProtKB-KW"/>
</dbReference>
<dbReference type="Gene3D" id="3.40.50.720">
    <property type="entry name" value="NAD(P)-binding Rossmann-like Domain"/>
    <property type="match status" value="1"/>
</dbReference>
<dbReference type="InterPro" id="IPR032875">
    <property type="entry name" value="Succ_CoA_lig_flav_dom"/>
</dbReference>
<dbReference type="EMBL" id="SMAJ01000014">
    <property type="protein sequence ID" value="TCT03729.1"/>
    <property type="molecule type" value="Genomic_DNA"/>
</dbReference>
<dbReference type="SUPFAM" id="SSF52210">
    <property type="entry name" value="Succinyl-CoA synthetase domains"/>
    <property type="match status" value="2"/>
</dbReference>
<dbReference type="PANTHER" id="PTHR43334">
    <property type="entry name" value="ACETATE--COA LIGASE [ADP-FORMING]"/>
    <property type="match status" value="1"/>
</dbReference>
<dbReference type="InterPro" id="IPR013815">
    <property type="entry name" value="ATP_grasp_subdomain_1"/>
</dbReference>
<dbReference type="Gene3D" id="3.30.470.20">
    <property type="entry name" value="ATP-grasp fold, B domain"/>
    <property type="match status" value="1"/>
</dbReference>
<dbReference type="Pfam" id="PF13549">
    <property type="entry name" value="ATP-grasp_5"/>
    <property type="match status" value="1"/>
</dbReference>
<evidence type="ECO:0000256" key="1">
    <source>
        <dbReference type="ARBA" id="ARBA00022598"/>
    </source>
</evidence>
<dbReference type="SUPFAM" id="SSF56059">
    <property type="entry name" value="Glutathione synthetase ATP-binding domain-like"/>
    <property type="match status" value="1"/>
</dbReference>
<dbReference type="Pfam" id="PF13607">
    <property type="entry name" value="Succ_CoA_lig"/>
    <property type="match status" value="1"/>
</dbReference>
<keyword evidence="6" id="KW-1185">Reference proteome</keyword>
<comment type="caution">
    <text evidence="5">The sequence shown here is derived from an EMBL/GenBank/DDBJ whole genome shotgun (WGS) entry which is preliminary data.</text>
</comment>
<evidence type="ECO:0000313" key="5">
    <source>
        <dbReference type="EMBL" id="TCT03729.1"/>
    </source>
</evidence>
<dbReference type="Pfam" id="PF13380">
    <property type="entry name" value="CoA_binding_2"/>
    <property type="match status" value="1"/>
</dbReference>
<dbReference type="InterPro" id="IPR036291">
    <property type="entry name" value="NAD(P)-bd_dom_sf"/>
</dbReference>
<keyword evidence="1" id="KW-0436">Ligase</keyword>
<gene>
    <name evidence="5" type="ORF">EDC26_11435</name>
</gene>
<proteinExistence type="predicted"/>
<dbReference type="PANTHER" id="PTHR43334:SF1">
    <property type="entry name" value="3-HYDROXYPROPIONATE--COA LIGASE [ADP-FORMING]"/>
    <property type="match status" value="1"/>
</dbReference>
<keyword evidence="3" id="KW-0067">ATP-binding</keyword>
<dbReference type="GO" id="GO:0005524">
    <property type="term" value="F:ATP binding"/>
    <property type="evidence" value="ECO:0007669"/>
    <property type="project" value="UniProtKB-KW"/>
</dbReference>
<dbReference type="AlphaFoldDB" id="A0A4R3LVM1"/>
<dbReference type="SMART" id="SM00881">
    <property type="entry name" value="CoA_binding"/>
    <property type="match status" value="1"/>
</dbReference>
<organism evidence="5 6">
    <name type="scientific">Paralcaligenes ureilyticus</name>
    <dbReference type="NCBI Taxonomy" id="627131"/>
    <lineage>
        <taxon>Bacteria</taxon>
        <taxon>Pseudomonadati</taxon>
        <taxon>Pseudomonadota</taxon>
        <taxon>Betaproteobacteria</taxon>
        <taxon>Burkholderiales</taxon>
        <taxon>Alcaligenaceae</taxon>
        <taxon>Paralcaligenes</taxon>
    </lineage>
</organism>
<evidence type="ECO:0000259" key="4">
    <source>
        <dbReference type="SMART" id="SM00881"/>
    </source>
</evidence>
<keyword evidence="2" id="KW-0547">Nucleotide-binding</keyword>
<accession>A0A4R3LVM1</accession>
<dbReference type="InterPro" id="IPR051538">
    <property type="entry name" value="Acyl-CoA_Synth/Transferase"/>
</dbReference>
<feature type="domain" description="CoA-binding" evidence="4">
    <location>
        <begin position="248"/>
        <end position="342"/>
    </location>
</feature>
<evidence type="ECO:0000256" key="2">
    <source>
        <dbReference type="ARBA" id="ARBA00022741"/>
    </source>
</evidence>
<dbReference type="Gene3D" id="3.40.50.261">
    <property type="entry name" value="Succinyl-CoA synthetase domains"/>
    <property type="match status" value="2"/>
</dbReference>
<dbReference type="InterPro" id="IPR003781">
    <property type="entry name" value="CoA-bd"/>
</dbReference>
<dbReference type="RefSeq" id="WP_165931051.1">
    <property type="nucleotide sequence ID" value="NZ_SMAJ01000014.1"/>
</dbReference>
<dbReference type="InterPro" id="IPR016102">
    <property type="entry name" value="Succinyl-CoA_synth-like"/>
</dbReference>
<dbReference type="Gene3D" id="3.30.1490.20">
    <property type="entry name" value="ATP-grasp fold, A domain"/>
    <property type="match status" value="1"/>
</dbReference>
<dbReference type="Proteomes" id="UP000295525">
    <property type="component" value="Unassembled WGS sequence"/>
</dbReference>
<name>A0A4R3LVM1_9BURK</name>
<evidence type="ECO:0000256" key="3">
    <source>
        <dbReference type="ARBA" id="ARBA00022840"/>
    </source>
</evidence>